<accession>A0AAV7W5T0</accession>
<evidence type="ECO:0000313" key="1">
    <source>
        <dbReference type="EMBL" id="KAJ1208311.1"/>
    </source>
</evidence>
<gene>
    <name evidence="1" type="ORF">NDU88_003697</name>
</gene>
<name>A0AAV7W5T0_PLEWA</name>
<organism evidence="1 2">
    <name type="scientific">Pleurodeles waltl</name>
    <name type="common">Iberian ribbed newt</name>
    <dbReference type="NCBI Taxonomy" id="8319"/>
    <lineage>
        <taxon>Eukaryota</taxon>
        <taxon>Metazoa</taxon>
        <taxon>Chordata</taxon>
        <taxon>Craniata</taxon>
        <taxon>Vertebrata</taxon>
        <taxon>Euteleostomi</taxon>
        <taxon>Amphibia</taxon>
        <taxon>Batrachia</taxon>
        <taxon>Caudata</taxon>
        <taxon>Salamandroidea</taxon>
        <taxon>Salamandridae</taxon>
        <taxon>Pleurodelinae</taxon>
        <taxon>Pleurodeles</taxon>
    </lineage>
</organism>
<sequence>MPPVALGWARAGGRSPRCGLPCPSLVDLYIAGDAHYAASPPFQASVPSLCLAARFLALTRIGDAGLHLRVAACAVRSPQAPLVLDCCSHQFRSLGSTVSLLLHAAVSAPPLAQARTRLR</sequence>
<keyword evidence="2" id="KW-1185">Reference proteome</keyword>
<dbReference type="EMBL" id="JANPWB010000002">
    <property type="protein sequence ID" value="KAJ1208311.1"/>
    <property type="molecule type" value="Genomic_DNA"/>
</dbReference>
<dbReference type="AlphaFoldDB" id="A0AAV7W5T0"/>
<comment type="caution">
    <text evidence="1">The sequence shown here is derived from an EMBL/GenBank/DDBJ whole genome shotgun (WGS) entry which is preliminary data.</text>
</comment>
<reference evidence="1" key="1">
    <citation type="journal article" date="2022" name="bioRxiv">
        <title>Sequencing and chromosome-scale assembly of the giantPleurodeles waltlgenome.</title>
        <authorList>
            <person name="Brown T."/>
            <person name="Elewa A."/>
            <person name="Iarovenko S."/>
            <person name="Subramanian E."/>
            <person name="Araus A.J."/>
            <person name="Petzold A."/>
            <person name="Susuki M."/>
            <person name="Suzuki K.-i.T."/>
            <person name="Hayashi T."/>
            <person name="Toyoda A."/>
            <person name="Oliveira C."/>
            <person name="Osipova E."/>
            <person name="Leigh N.D."/>
            <person name="Simon A."/>
            <person name="Yun M.H."/>
        </authorList>
    </citation>
    <scope>NUCLEOTIDE SEQUENCE</scope>
    <source>
        <strain evidence="1">20211129_DDA</strain>
        <tissue evidence="1">Liver</tissue>
    </source>
</reference>
<protein>
    <submittedName>
        <fullName evidence="1">Uncharacterized protein</fullName>
    </submittedName>
</protein>
<evidence type="ECO:0000313" key="2">
    <source>
        <dbReference type="Proteomes" id="UP001066276"/>
    </source>
</evidence>
<proteinExistence type="predicted"/>
<dbReference type="Proteomes" id="UP001066276">
    <property type="component" value="Chromosome 1_2"/>
</dbReference>